<keyword evidence="1" id="KW-0808">Transferase</keyword>
<dbReference type="EMBL" id="LR133909">
    <property type="protein sequence ID" value="VDY38732.1"/>
    <property type="molecule type" value="Genomic_DNA"/>
</dbReference>
<dbReference type="Proteomes" id="UP000281393">
    <property type="component" value="Chromosome"/>
</dbReference>
<proteinExistence type="predicted"/>
<evidence type="ECO:0000313" key="1">
    <source>
        <dbReference type="EMBL" id="VDY38732.1"/>
    </source>
</evidence>
<dbReference type="EC" id="2.7.13.3" evidence="1"/>
<name>A0A447JD61_SALET</name>
<dbReference type="GO" id="GO:0004673">
    <property type="term" value="F:protein histidine kinase activity"/>
    <property type="evidence" value="ECO:0007669"/>
    <property type="project" value="UniProtKB-EC"/>
</dbReference>
<keyword evidence="1" id="KW-0418">Kinase</keyword>
<reference evidence="1 2" key="1">
    <citation type="submission" date="2018-12" db="EMBL/GenBank/DDBJ databases">
        <authorList>
            <consortium name="Pathogen Informatics"/>
        </authorList>
    </citation>
    <scope>NUCLEOTIDE SEQUENCE [LARGE SCALE GENOMIC DNA]</scope>
    <source>
        <strain evidence="1 2">NCTC7102</strain>
    </source>
</reference>
<organism evidence="1 2">
    <name type="scientific">Salmonella enterica subsp. enterica serovar Daytona</name>
    <dbReference type="NCBI Taxonomy" id="1962639"/>
    <lineage>
        <taxon>Bacteria</taxon>
        <taxon>Pseudomonadati</taxon>
        <taxon>Pseudomonadota</taxon>
        <taxon>Gammaproteobacteria</taxon>
        <taxon>Enterobacterales</taxon>
        <taxon>Enterobacteriaceae</taxon>
        <taxon>Salmonella</taxon>
    </lineage>
</organism>
<evidence type="ECO:0000313" key="2">
    <source>
        <dbReference type="Proteomes" id="UP000281393"/>
    </source>
</evidence>
<dbReference type="AlphaFoldDB" id="A0A447JD61"/>
<accession>A0A447JD61</accession>
<gene>
    <name evidence="1" type="primary">barA_2</name>
    <name evidence="1" type="ORF">NCTC7102_01252</name>
</gene>
<protein>
    <submittedName>
        <fullName evidence="1">BarA sensory histidine kinase ( VarS / GacS)</fullName>
        <ecNumber evidence="1">2.7.13.3</ecNumber>
    </submittedName>
</protein>
<sequence length="73" mass="8154">MEVVYSPTFSALPLAHYDIMILSVPVTFREPLTMQHERLAKAASMTDFLLLALPCHAQINAEKLKQGARRPAC</sequence>